<dbReference type="InterPro" id="IPR044946">
    <property type="entry name" value="Restrct_endonuc_typeI_TRD_sf"/>
</dbReference>
<organism evidence="6 7">
    <name type="scientific">Thermodesulfovibrio yellowstonii</name>
    <dbReference type="NCBI Taxonomy" id="28262"/>
    <lineage>
        <taxon>Bacteria</taxon>
        <taxon>Pseudomonadati</taxon>
        <taxon>Nitrospirota</taxon>
        <taxon>Thermodesulfovibrionia</taxon>
        <taxon>Thermodesulfovibrionales</taxon>
        <taxon>Thermodesulfovibrionaceae</taxon>
        <taxon>Thermodesulfovibrio</taxon>
    </lineage>
</organism>
<evidence type="ECO:0000256" key="1">
    <source>
        <dbReference type="ARBA" id="ARBA00010923"/>
    </source>
</evidence>
<dbReference type="InterPro" id="IPR051212">
    <property type="entry name" value="Type-I_RE_S_subunit"/>
</dbReference>
<dbReference type="GO" id="GO:0003677">
    <property type="term" value="F:DNA binding"/>
    <property type="evidence" value="ECO:0007669"/>
    <property type="project" value="UniProtKB-KW"/>
</dbReference>
<feature type="coiled-coil region" evidence="4">
    <location>
        <begin position="103"/>
        <end position="130"/>
    </location>
</feature>
<accession>A0A9W6LJZ6</accession>
<evidence type="ECO:0000256" key="4">
    <source>
        <dbReference type="SAM" id="Coils"/>
    </source>
</evidence>
<dbReference type="Proteomes" id="UP001144297">
    <property type="component" value="Unassembled WGS sequence"/>
</dbReference>
<evidence type="ECO:0000259" key="5">
    <source>
        <dbReference type="Pfam" id="PF01420"/>
    </source>
</evidence>
<evidence type="ECO:0000313" key="6">
    <source>
        <dbReference type="EMBL" id="GLI52310.1"/>
    </source>
</evidence>
<dbReference type="InterPro" id="IPR000055">
    <property type="entry name" value="Restrct_endonuc_typeI_TRD"/>
</dbReference>
<name>A0A9W6LJZ6_9BACT</name>
<dbReference type="Gene3D" id="3.90.220.20">
    <property type="entry name" value="DNA methylase specificity domains"/>
    <property type="match status" value="3"/>
</dbReference>
<feature type="domain" description="Type I restriction modification DNA specificity" evidence="5">
    <location>
        <begin position="25"/>
        <end position="123"/>
    </location>
</feature>
<keyword evidence="7" id="KW-1185">Reference proteome</keyword>
<dbReference type="Pfam" id="PF01420">
    <property type="entry name" value="Methylase_S"/>
    <property type="match status" value="2"/>
</dbReference>
<dbReference type="AlphaFoldDB" id="A0A9W6LJZ6"/>
<proteinExistence type="inferred from homology"/>
<dbReference type="EMBL" id="BSDX01000001">
    <property type="protein sequence ID" value="GLI52310.1"/>
    <property type="molecule type" value="Genomic_DNA"/>
</dbReference>
<evidence type="ECO:0000256" key="2">
    <source>
        <dbReference type="ARBA" id="ARBA00022747"/>
    </source>
</evidence>
<feature type="domain" description="Type I restriction modification DNA specificity" evidence="5">
    <location>
        <begin position="143"/>
        <end position="307"/>
    </location>
</feature>
<gene>
    <name evidence="6" type="ORF">TISLANDTSLP1_00030</name>
</gene>
<keyword evidence="2" id="KW-0680">Restriction system</keyword>
<sequence length="344" mass="38705">MIIQGWVKIREKNGSFFMKIFRSVEHLGKVAFIDSDISYYAGGFMGILRVKETNSVLPKYLYEILNSDTYRNIVRRTGSGANIKNLSSTIFEIKIPVPPPDAQARIVAECQAIDAEVEQAEKEILDSQRIAREKVQACFSQGQVVTLSDLVFINRQSIDPTKFPDKDFIYVDISNVEKETGIIDYSQVIKGKNAPSRARRIAPKGSVIISTVRPNLKGFAFVERDTQDCVFSTGFAVLESRDESVIKNKALFYAFLYLDDLMDQMVKAMGKAAYPSINQSDIESLQIHVPDAQAQEELLKELSSIESRLQSARAVIASAPARRRAVLEKYIFLENNLDVQPMED</sequence>
<dbReference type="SUPFAM" id="SSF116734">
    <property type="entry name" value="DNA methylase specificity domain"/>
    <property type="match status" value="2"/>
</dbReference>
<comment type="caution">
    <text evidence="6">The sequence shown here is derived from an EMBL/GenBank/DDBJ whole genome shotgun (WGS) entry which is preliminary data.</text>
</comment>
<evidence type="ECO:0000313" key="7">
    <source>
        <dbReference type="Proteomes" id="UP001144297"/>
    </source>
</evidence>
<dbReference type="GO" id="GO:0009307">
    <property type="term" value="P:DNA restriction-modification system"/>
    <property type="evidence" value="ECO:0007669"/>
    <property type="project" value="UniProtKB-KW"/>
</dbReference>
<dbReference type="PANTHER" id="PTHR43140:SF1">
    <property type="entry name" value="TYPE I RESTRICTION ENZYME ECOKI SPECIFICITY SUBUNIT"/>
    <property type="match status" value="1"/>
</dbReference>
<reference evidence="6" key="1">
    <citation type="submission" date="2022-12" db="EMBL/GenBank/DDBJ databases">
        <title>Reference genome sequencing for broad-spectrum identification of bacterial and archaeal isolates by mass spectrometry.</title>
        <authorList>
            <person name="Sekiguchi Y."/>
            <person name="Tourlousse D.M."/>
        </authorList>
    </citation>
    <scope>NUCLEOTIDE SEQUENCE</scope>
    <source>
        <strain evidence="6">TSL-P1</strain>
    </source>
</reference>
<keyword evidence="4" id="KW-0175">Coiled coil</keyword>
<comment type="similarity">
    <text evidence="1">Belongs to the type-I restriction system S methylase family.</text>
</comment>
<protein>
    <recommendedName>
        <fullName evidence="5">Type I restriction modification DNA specificity domain-containing protein</fullName>
    </recommendedName>
</protein>
<evidence type="ECO:0000256" key="3">
    <source>
        <dbReference type="ARBA" id="ARBA00023125"/>
    </source>
</evidence>
<dbReference type="PANTHER" id="PTHR43140">
    <property type="entry name" value="TYPE-1 RESTRICTION ENZYME ECOKI SPECIFICITY PROTEIN"/>
    <property type="match status" value="1"/>
</dbReference>
<dbReference type="CDD" id="cd17252">
    <property type="entry name" value="RMtype1_S_EcoKI-TRD1-CR1_like"/>
    <property type="match status" value="1"/>
</dbReference>
<keyword evidence="3" id="KW-0238">DNA-binding</keyword>